<feature type="signal peptide" evidence="1">
    <location>
        <begin position="1"/>
        <end position="26"/>
    </location>
</feature>
<keyword evidence="3" id="KW-1185">Reference proteome</keyword>
<dbReference type="EMBL" id="JAFELM010000017">
    <property type="protein sequence ID" value="MBM6616950.1"/>
    <property type="molecule type" value="Genomic_DNA"/>
</dbReference>
<gene>
    <name evidence="2" type="ORF">JR050_04555</name>
</gene>
<dbReference type="Proteomes" id="UP001518925">
    <property type="component" value="Unassembled WGS sequence"/>
</dbReference>
<accession>A0ABS2DFZ8</accession>
<evidence type="ECO:0000313" key="3">
    <source>
        <dbReference type="Proteomes" id="UP001518925"/>
    </source>
</evidence>
<dbReference type="RefSeq" id="WP_204202340.1">
    <property type="nucleotide sequence ID" value="NZ_JAFELM010000017.1"/>
</dbReference>
<evidence type="ECO:0000313" key="2">
    <source>
        <dbReference type="EMBL" id="MBM6616950.1"/>
    </source>
</evidence>
<organism evidence="2 3">
    <name type="scientific">Bacillus suaedaesalsae</name>
    <dbReference type="NCBI Taxonomy" id="2810349"/>
    <lineage>
        <taxon>Bacteria</taxon>
        <taxon>Bacillati</taxon>
        <taxon>Bacillota</taxon>
        <taxon>Bacilli</taxon>
        <taxon>Bacillales</taxon>
        <taxon>Bacillaceae</taxon>
        <taxon>Bacillus</taxon>
    </lineage>
</organism>
<reference evidence="2 3" key="1">
    <citation type="submission" date="2021-02" db="EMBL/GenBank/DDBJ databases">
        <title>Bacillus sp. RD4P76, an endophyte from a halophyte.</title>
        <authorList>
            <person name="Sun J.-Q."/>
        </authorList>
    </citation>
    <scope>NUCLEOTIDE SEQUENCE [LARGE SCALE GENOMIC DNA]</scope>
    <source>
        <strain evidence="2 3">RD4P76</strain>
    </source>
</reference>
<proteinExistence type="predicted"/>
<comment type="caution">
    <text evidence="2">The sequence shown here is derived from an EMBL/GenBank/DDBJ whole genome shotgun (WGS) entry which is preliminary data.</text>
</comment>
<name>A0ABS2DFZ8_9BACI</name>
<feature type="chain" id="PRO_5046031019" evidence="1">
    <location>
        <begin position="27"/>
        <end position="199"/>
    </location>
</feature>
<protein>
    <submittedName>
        <fullName evidence="2">Uncharacterized protein</fullName>
    </submittedName>
</protein>
<sequence>MKKVLAAIFVGVLTFSMILTPHDAFASTSETTEFTYYYNGVKFVSDKELTEEMIQDLYNQAVSPSASSITSKSLSNTIDEPGYVIPNEGGSRMLTDKIYRTYDNTDVEIAAGIIAALLLKKAPAKFSQSRYEAFITVPMTAWLLSFNDTYVGSWQTESYNSYNRLYEQKNTIVHYRYGNYTSPMEVQYYSVGFTSKPTP</sequence>
<evidence type="ECO:0000256" key="1">
    <source>
        <dbReference type="SAM" id="SignalP"/>
    </source>
</evidence>
<keyword evidence="1" id="KW-0732">Signal</keyword>